<dbReference type="GO" id="GO:0061630">
    <property type="term" value="F:ubiquitin protein ligase activity"/>
    <property type="evidence" value="ECO:0007669"/>
    <property type="project" value="TreeGrafter"/>
</dbReference>
<dbReference type="GO" id="GO:0008270">
    <property type="term" value="F:zinc ion binding"/>
    <property type="evidence" value="ECO:0007669"/>
    <property type="project" value="UniProtKB-KW"/>
</dbReference>
<keyword evidence="2 4" id="KW-0863">Zinc-finger</keyword>
<name>A0AA39Z9M5_9PEZI</name>
<proteinExistence type="predicted"/>
<feature type="region of interest" description="Disordered" evidence="5">
    <location>
        <begin position="181"/>
        <end position="219"/>
    </location>
</feature>
<reference evidence="7" key="1">
    <citation type="submission" date="2023-06" db="EMBL/GenBank/DDBJ databases">
        <title>Genome-scale phylogeny and comparative genomics of the fungal order Sordariales.</title>
        <authorList>
            <consortium name="Lawrence Berkeley National Laboratory"/>
            <person name="Hensen N."/>
            <person name="Bonometti L."/>
            <person name="Westerberg I."/>
            <person name="Brannstrom I.O."/>
            <person name="Guillou S."/>
            <person name="Cros-Aarteil S."/>
            <person name="Calhoun S."/>
            <person name="Haridas S."/>
            <person name="Kuo A."/>
            <person name="Mondo S."/>
            <person name="Pangilinan J."/>
            <person name="Riley R."/>
            <person name="Labutti K."/>
            <person name="Andreopoulos B."/>
            <person name="Lipzen A."/>
            <person name="Chen C."/>
            <person name="Yanf M."/>
            <person name="Daum C."/>
            <person name="Ng V."/>
            <person name="Clum A."/>
            <person name="Steindorff A."/>
            <person name="Ohm R."/>
            <person name="Martin F."/>
            <person name="Silar P."/>
            <person name="Natvig D."/>
            <person name="Lalanne C."/>
            <person name="Gautier V."/>
            <person name="Ament-Velasquez S.L."/>
            <person name="Kruys A."/>
            <person name="Hutchinson M.I."/>
            <person name="Powell A.J."/>
            <person name="Barry K."/>
            <person name="Miller A.N."/>
            <person name="Grigoriev I.V."/>
            <person name="Debuchy R."/>
            <person name="Gladieux P."/>
            <person name="Thoren M.H."/>
            <person name="Johannesson H."/>
        </authorList>
    </citation>
    <scope>NUCLEOTIDE SEQUENCE</scope>
    <source>
        <strain evidence="7">CBS 307.81</strain>
    </source>
</reference>
<evidence type="ECO:0000313" key="7">
    <source>
        <dbReference type="EMBL" id="KAK0666870.1"/>
    </source>
</evidence>
<dbReference type="SMART" id="SM00184">
    <property type="entry name" value="RING"/>
    <property type="match status" value="1"/>
</dbReference>
<keyword evidence="3" id="KW-0862">Zinc</keyword>
<evidence type="ECO:0000259" key="6">
    <source>
        <dbReference type="PROSITE" id="PS50089"/>
    </source>
</evidence>
<dbReference type="GO" id="GO:0043161">
    <property type="term" value="P:proteasome-mediated ubiquitin-dependent protein catabolic process"/>
    <property type="evidence" value="ECO:0007669"/>
    <property type="project" value="TreeGrafter"/>
</dbReference>
<dbReference type="PROSITE" id="PS50089">
    <property type="entry name" value="ZF_RING_2"/>
    <property type="match status" value="1"/>
</dbReference>
<dbReference type="Proteomes" id="UP001174997">
    <property type="component" value="Unassembled WGS sequence"/>
</dbReference>
<dbReference type="AlphaFoldDB" id="A0AA39Z9M5"/>
<accession>A0AA39Z9M5</accession>
<keyword evidence="1" id="KW-0479">Metal-binding</keyword>
<dbReference type="PANTHER" id="PTHR22763">
    <property type="entry name" value="RING ZINC FINGER PROTEIN"/>
    <property type="match status" value="1"/>
</dbReference>
<dbReference type="Pfam" id="PF13639">
    <property type="entry name" value="zf-RING_2"/>
    <property type="match status" value="1"/>
</dbReference>
<feature type="region of interest" description="Disordered" evidence="5">
    <location>
        <begin position="1"/>
        <end position="23"/>
    </location>
</feature>
<dbReference type="GO" id="GO:0012505">
    <property type="term" value="C:endomembrane system"/>
    <property type="evidence" value="ECO:0007669"/>
    <property type="project" value="TreeGrafter"/>
</dbReference>
<comment type="caution">
    <text evidence="7">The sequence shown here is derived from an EMBL/GenBank/DDBJ whole genome shotgun (WGS) entry which is preliminary data.</text>
</comment>
<evidence type="ECO:0000256" key="5">
    <source>
        <dbReference type="SAM" id="MobiDB-lite"/>
    </source>
</evidence>
<evidence type="ECO:0000256" key="4">
    <source>
        <dbReference type="PROSITE-ProRule" id="PRU00175"/>
    </source>
</evidence>
<evidence type="ECO:0000256" key="1">
    <source>
        <dbReference type="ARBA" id="ARBA00022723"/>
    </source>
</evidence>
<evidence type="ECO:0000256" key="3">
    <source>
        <dbReference type="ARBA" id="ARBA00022833"/>
    </source>
</evidence>
<feature type="domain" description="RING-type" evidence="6">
    <location>
        <begin position="104"/>
        <end position="143"/>
    </location>
</feature>
<gene>
    <name evidence="7" type="ORF">QBC41DRAFT_338799</name>
</gene>
<sequence length="219" mass="24706">MASTNEQLAPHPLALTSDDEDHYFPPRSSDDDDYFLPMNDGFASAWVDHLWLEQFRRLPRDSISPIFDGLGIAPAHLTREEEKELMVVPALPERGLKAGEDAICPICYGEMEAAAEVPACGHIFHGECLGVWLKWSDTCPICRGPVRAEEKEEEVTVEVSLLDLERLYLRPVITFYDETLENLQQSREEGDAGEQQPEQEHSEEQSEDQSEEQSEGSSD</sequence>
<dbReference type="InterPro" id="IPR050731">
    <property type="entry name" value="HRD1_E3_ubiq-ligases"/>
</dbReference>
<dbReference type="EMBL" id="JAULSY010000081">
    <property type="protein sequence ID" value="KAK0666870.1"/>
    <property type="molecule type" value="Genomic_DNA"/>
</dbReference>
<protein>
    <recommendedName>
        <fullName evidence="6">RING-type domain-containing protein</fullName>
    </recommendedName>
</protein>
<dbReference type="Gene3D" id="3.30.40.10">
    <property type="entry name" value="Zinc/RING finger domain, C3HC4 (zinc finger)"/>
    <property type="match status" value="1"/>
</dbReference>
<keyword evidence="8" id="KW-1185">Reference proteome</keyword>
<dbReference type="InterPro" id="IPR013083">
    <property type="entry name" value="Znf_RING/FYVE/PHD"/>
</dbReference>
<evidence type="ECO:0000256" key="2">
    <source>
        <dbReference type="ARBA" id="ARBA00022771"/>
    </source>
</evidence>
<dbReference type="SUPFAM" id="SSF57850">
    <property type="entry name" value="RING/U-box"/>
    <property type="match status" value="1"/>
</dbReference>
<feature type="compositionally biased region" description="Acidic residues" evidence="5">
    <location>
        <begin position="205"/>
        <end position="219"/>
    </location>
</feature>
<dbReference type="InterPro" id="IPR001841">
    <property type="entry name" value="Znf_RING"/>
</dbReference>
<evidence type="ECO:0000313" key="8">
    <source>
        <dbReference type="Proteomes" id="UP001174997"/>
    </source>
</evidence>
<organism evidence="7 8">
    <name type="scientific">Cercophora samala</name>
    <dbReference type="NCBI Taxonomy" id="330535"/>
    <lineage>
        <taxon>Eukaryota</taxon>
        <taxon>Fungi</taxon>
        <taxon>Dikarya</taxon>
        <taxon>Ascomycota</taxon>
        <taxon>Pezizomycotina</taxon>
        <taxon>Sordariomycetes</taxon>
        <taxon>Sordariomycetidae</taxon>
        <taxon>Sordariales</taxon>
        <taxon>Lasiosphaeriaceae</taxon>
        <taxon>Cercophora</taxon>
    </lineage>
</organism>